<dbReference type="RefSeq" id="WP_245968883.1">
    <property type="nucleotide sequence ID" value="NZ_CBCRXS010000001.1"/>
</dbReference>
<evidence type="ECO:0000256" key="2">
    <source>
        <dbReference type="ARBA" id="ARBA00022777"/>
    </source>
</evidence>
<dbReference type="InterPro" id="IPR012074">
    <property type="entry name" value="GAF_ANTAR"/>
</dbReference>
<feature type="domain" description="ANTAR" evidence="5">
    <location>
        <begin position="193"/>
        <end position="254"/>
    </location>
</feature>
<keyword evidence="4" id="KW-0804">Transcription</keyword>
<keyword evidence="1" id="KW-0808">Transferase</keyword>
<dbReference type="Gene3D" id="1.10.10.10">
    <property type="entry name" value="Winged helix-like DNA-binding domain superfamily/Winged helix DNA-binding domain"/>
    <property type="match status" value="1"/>
</dbReference>
<dbReference type="Gene3D" id="3.30.450.40">
    <property type="match status" value="1"/>
</dbReference>
<dbReference type="InterPro" id="IPR003018">
    <property type="entry name" value="GAF"/>
</dbReference>
<keyword evidence="3" id="KW-0805">Transcription regulation</keyword>
<dbReference type="InterPro" id="IPR036388">
    <property type="entry name" value="WH-like_DNA-bd_sf"/>
</dbReference>
<dbReference type="EMBL" id="RBKV01000001">
    <property type="protein sequence ID" value="RKR93256.1"/>
    <property type="molecule type" value="Genomic_DNA"/>
</dbReference>
<dbReference type="PROSITE" id="PS50921">
    <property type="entry name" value="ANTAR"/>
    <property type="match status" value="1"/>
</dbReference>
<dbReference type="SUPFAM" id="SSF55781">
    <property type="entry name" value="GAF domain-like"/>
    <property type="match status" value="1"/>
</dbReference>
<organism evidence="6 7">
    <name type="scientific">Williamsia marianensis</name>
    <dbReference type="NCBI Taxonomy" id="85044"/>
    <lineage>
        <taxon>Bacteria</taxon>
        <taxon>Bacillati</taxon>
        <taxon>Actinomycetota</taxon>
        <taxon>Actinomycetes</taxon>
        <taxon>Mycobacteriales</taxon>
        <taxon>Nocardiaceae</taxon>
        <taxon>Williamsia</taxon>
    </lineage>
</organism>
<dbReference type="SUPFAM" id="SSF52172">
    <property type="entry name" value="CheY-like"/>
    <property type="match status" value="1"/>
</dbReference>
<accession>A0A495JW34</accession>
<dbReference type="GO" id="GO:0016301">
    <property type="term" value="F:kinase activity"/>
    <property type="evidence" value="ECO:0007669"/>
    <property type="project" value="UniProtKB-KW"/>
</dbReference>
<name>A0A495JW34_WILMA</name>
<evidence type="ECO:0000313" key="6">
    <source>
        <dbReference type="EMBL" id="RKR93256.1"/>
    </source>
</evidence>
<dbReference type="Pfam" id="PF13185">
    <property type="entry name" value="GAF_2"/>
    <property type="match status" value="1"/>
</dbReference>
<dbReference type="GO" id="GO:0003723">
    <property type="term" value="F:RNA binding"/>
    <property type="evidence" value="ECO:0007669"/>
    <property type="project" value="InterPro"/>
</dbReference>
<keyword evidence="2" id="KW-0418">Kinase</keyword>
<dbReference type="Pfam" id="PF03861">
    <property type="entry name" value="ANTAR"/>
    <property type="match status" value="1"/>
</dbReference>
<dbReference type="InterPro" id="IPR029016">
    <property type="entry name" value="GAF-like_dom_sf"/>
</dbReference>
<sequence length="268" mass="28498">MTGDIPDAVAAHVEPDLDLGMDRDELFGDDVEELRNSLSSLSQLAMSSLTLPQTLTHIAEFAVHAIPGADGAGLTLLDGDRPDTVVASDDFVVAVDRIQYSLGEGPCITAAERARTVRSGSLGGDAQWPRFGPRVGRLGVHSVLSLPLKTDDGVLGAMNVYARAKNAFDDRAVTLAELFAVPAAVSVQNAQALSNALLLSEQLQKALTNRKVIDHAIGIVVSRSGCTSAEAFVKLREMSQKDHKKLADVAQSIFDDAKRRAQARRSGS</sequence>
<dbReference type="PIRSF" id="PIRSF036625">
    <property type="entry name" value="GAF_ANTAR"/>
    <property type="match status" value="1"/>
</dbReference>
<comment type="caution">
    <text evidence="6">The sequence shown here is derived from an EMBL/GenBank/DDBJ whole genome shotgun (WGS) entry which is preliminary data.</text>
</comment>
<dbReference type="InterPro" id="IPR011006">
    <property type="entry name" value="CheY-like_superfamily"/>
</dbReference>
<dbReference type="Proteomes" id="UP000274762">
    <property type="component" value="Unassembled WGS sequence"/>
</dbReference>
<dbReference type="InterPro" id="IPR005561">
    <property type="entry name" value="ANTAR"/>
</dbReference>
<evidence type="ECO:0000259" key="5">
    <source>
        <dbReference type="PROSITE" id="PS50921"/>
    </source>
</evidence>
<proteinExistence type="predicted"/>
<evidence type="ECO:0000256" key="1">
    <source>
        <dbReference type="ARBA" id="ARBA00022679"/>
    </source>
</evidence>
<evidence type="ECO:0000313" key="7">
    <source>
        <dbReference type="Proteomes" id="UP000274762"/>
    </source>
</evidence>
<evidence type="ECO:0000256" key="3">
    <source>
        <dbReference type="ARBA" id="ARBA00023015"/>
    </source>
</evidence>
<dbReference type="AlphaFoldDB" id="A0A495JW34"/>
<protein>
    <submittedName>
        <fullName evidence="6">GAF domain-containing protein</fullName>
    </submittedName>
</protein>
<reference evidence="6 7" key="1">
    <citation type="submission" date="2018-10" db="EMBL/GenBank/DDBJ databases">
        <title>Sequencing the genomes of 1000 actinobacteria strains.</title>
        <authorList>
            <person name="Klenk H.-P."/>
        </authorList>
    </citation>
    <scope>NUCLEOTIDE SEQUENCE [LARGE SCALE GENOMIC DNA]</scope>
    <source>
        <strain evidence="6 7">DSM 44343</strain>
    </source>
</reference>
<gene>
    <name evidence="6" type="ORF">DFJ75_0035</name>
</gene>
<evidence type="ECO:0000256" key="4">
    <source>
        <dbReference type="ARBA" id="ARBA00023163"/>
    </source>
</evidence>
<dbReference type="SMART" id="SM01012">
    <property type="entry name" value="ANTAR"/>
    <property type="match status" value="1"/>
</dbReference>
<dbReference type="SMART" id="SM00065">
    <property type="entry name" value="GAF"/>
    <property type="match status" value="1"/>
</dbReference>